<keyword evidence="5" id="KW-1185">Reference proteome</keyword>
<keyword evidence="2" id="KW-0472">Membrane</keyword>
<evidence type="ECO:0000313" key="5">
    <source>
        <dbReference type="Proteomes" id="UP001286456"/>
    </source>
</evidence>
<protein>
    <recommendedName>
        <fullName evidence="3">ATP-grasp domain-containing protein</fullName>
    </recommendedName>
</protein>
<evidence type="ECO:0000256" key="2">
    <source>
        <dbReference type="SAM" id="Phobius"/>
    </source>
</evidence>
<accession>A0AAE0MDX1</accession>
<dbReference type="PROSITE" id="PS50975">
    <property type="entry name" value="ATP_GRASP"/>
    <property type="match status" value="1"/>
</dbReference>
<reference evidence="4" key="1">
    <citation type="journal article" date="2023" name="Mol. Phylogenet. Evol.">
        <title>Genome-scale phylogeny and comparative genomics of the fungal order Sordariales.</title>
        <authorList>
            <person name="Hensen N."/>
            <person name="Bonometti L."/>
            <person name="Westerberg I."/>
            <person name="Brannstrom I.O."/>
            <person name="Guillou S."/>
            <person name="Cros-Aarteil S."/>
            <person name="Calhoun S."/>
            <person name="Haridas S."/>
            <person name="Kuo A."/>
            <person name="Mondo S."/>
            <person name="Pangilinan J."/>
            <person name="Riley R."/>
            <person name="LaButti K."/>
            <person name="Andreopoulos B."/>
            <person name="Lipzen A."/>
            <person name="Chen C."/>
            <person name="Yan M."/>
            <person name="Daum C."/>
            <person name="Ng V."/>
            <person name="Clum A."/>
            <person name="Steindorff A."/>
            <person name="Ohm R.A."/>
            <person name="Martin F."/>
            <person name="Silar P."/>
            <person name="Natvig D.O."/>
            <person name="Lalanne C."/>
            <person name="Gautier V."/>
            <person name="Ament-Velasquez S.L."/>
            <person name="Kruys A."/>
            <person name="Hutchinson M.I."/>
            <person name="Powell A.J."/>
            <person name="Barry K."/>
            <person name="Miller A.N."/>
            <person name="Grigoriev I.V."/>
            <person name="Debuchy R."/>
            <person name="Gladieux P."/>
            <person name="Hiltunen Thoren M."/>
            <person name="Johannesson H."/>
        </authorList>
    </citation>
    <scope>NUCLEOTIDE SEQUENCE</scope>
    <source>
        <strain evidence="4">SMH4131-1</strain>
    </source>
</reference>
<evidence type="ECO:0000313" key="4">
    <source>
        <dbReference type="EMBL" id="KAK3328655.1"/>
    </source>
</evidence>
<dbReference type="Proteomes" id="UP001286456">
    <property type="component" value="Unassembled WGS sequence"/>
</dbReference>
<evidence type="ECO:0000259" key="3">
    <source>
        <dbReference type="PROSITE" id="PS50975"/>
    </source>
</evidence>
<dbReference type="EMBL" id="JAUEPO010000003">
    <property type="protein sequence ID" value="KAK3328655.1"/>
    <property type="molecule type" value="Genomic_DNA"/>
</dbReference>
<dbReference type="SUPFAM" id="SSF56059">
    <property type="entry name" value="Glutathione synthetase ATP-binding domain-like"/>
    <property type="match status" value="1"/>
</dbReference>
<keyword evidence="1" id="KW-0067">ATP-binding</keyword>
<dbReference type="InterPro" id="IPR011761">
    <property type="entry name" value="ATP-grasp"/>
</dbReference>
<dbReference type="GO" id="GO:0005524">
    <property type="term" value="F:ATP binding"/>
    <property type="evidence" value="ECO:0007669"/>
    <property type="project" value="UniProtKB-UniRule"/>
</dbReference>
<name>A0AAE0MDX1_9PEZI</name>
<dbReference type="Gene3D" id="3.40.50.20">
    <property type="match status" value="1"/>
</dbReference>
<organism evidence="4 5">
    <name type="scientific">Cercophora scortea</name>
    <dbReference type="NCBI Taxonomy" id="314031"/>
    <lineage>
        <taxon>Eukaryota</taxon>
        <taxon>Fungi</taxon>
        <taxon>Dikarya</taxon>
        <taxon>Ascomycota</taxon>
        <taxon>Pezizomycotina</taxon>
        <taxon>Sordariomycetes</taxon>
        <taxon>Sordariomycetidae</taxon>
        <taxon>Sordariales</taxon>
        <taxon>Lasiosphaeriaceae</taxon>
        <taxon>Cercophora</taxon>
    </lineage>
</organism>
<gene>
    <name evidence="4" type="ORF">B0T19DRAFT_450047</name>
</gene>
<feature type="transmembrane region" description="Helical" evidence="2">
    <location>
        <begin position="12"/>
        <end position="34"/>
    </location>
</feature>
<dbReference type="GO" id="GO:0046872">
    <property type="term" value="F:metal ion binding"/>
    <property type="evidence" value="ECO:0007669"/>
    <property type="project" value="InterPro"/>
</dbReference>
<comment type="caution">
    <text evidence="4">The sequence shown here is derived from an EMBL/GenBank/DDBJ whole genome shotgun (WGS) entry which is preliminary data.</text>
</comment>
<sequence length="499" mass="56223">MPTTALPGAWHYFKTLFLLTLTLLFLPIDTLIILSIHILNRSHRNAAPTPLPPPEKKTILITGVGTAKGLALARLFHLASHRVIGADTKPLSLGRASRAVHTYHRLPHPSDEIHDHHYTNELLRIAQTEEADLWISLSDDYSPLQDAIAKEAIESKTKTKAIHFNTNETNLLHDKGSFMNRSRRLGLPVPDYSIARTSADVVAFLSGKQDEGGKYLIKANDTTTQFNNNSSSHPLLPRPTDTETHTQISRLPFAHQPLLLQEYISGPEFCTHALVIKGKVRAFVACPSSDLLMHYVALPTDSPLGVEMLEFTQRLARHFGEGFTGHLGFEFIARGTGRSHDEFGIFAIECSPRAHTAMVLFSQTPGLVDEYLSLLVSESNTVVEGADSTEKNLRKKVITPYNPQQYYWIGQDFFDQVLYPLLPCVLAEGEAALHGEYSASVRRFLNHVLNWKDGTFEAWDPWPWWWQYHVFWPAEFTRLLVTGRQWSRVDVSAGRVYEA</sequence>
<evidence type="ECO:0000256" key="1">
    <source>
        <dbReference type="PROSITE-ProRule" id="PRU00409"/>
    </source>
</evidence>
<feature type="domain" description="ATP-grasp" evidence="3">
    <location>
        <begin position="179"/>
        <end position="376"/>
    </location>
</feature>
<proteinExistence type="predicted"/>
<keyword evidence="1" id="KW-0547">Nucleotide-binding</keyword>
<keyword evidence="2" id="KW-1133">Transmembrane helix</keyword>
<keyword evidence="2" id="KW-0812">Transmembrane</keyword>
<dbReference type="AlphaFoldDB" id="A0AAE0MDX1"/>
<reference evidence="4" key="2">
    <citation type="submission" date="2023-06" db="EMBL/GenBank/DDBJ databases">
        <authorList>
            <consortium name="Lawrence Berkeley National Laboratory"/>
            <person name="Haridas S."/>
            <person name="Hensen N."/>
            <person name="Bonometti L."/>
            <person name="Westerberg I."/>
            <person name="Brannstrom I.O."/>
            <person name="Guillou S."/>
            <person name="Cros-Aarteil S."/>
            <person name="Calhoun S."/>
            <person name="Kuo A."/>
            <person name="Mondo S."/>
            <person name="Pangilinan J."/>
            <person name="Riley R."/>
            <person name="Labutti K."/>
            <person name="Andreopoulos B."/>
            <person name="Lipzen A."/>
            <person name="Chen C."/>
            <person name="Yanf M."/>
            <person name="Daum C."/>
            <person name="Ng V."/>
            <person name="Clum A."/>
            <person name="Steindorff A."/>
            <person name="Ohm R."/>
            <person name="Martin F."/>
            <person name="Silar P."/>
            <person name="Natvig D."/>
            <person name="Lalanne C."/>
            <person name="Gautier V."/>
            <person name="Ament-Velasquez S.L."/>
            <person name="Kruys A."/>
            <person name="Hutchinson M.I."/>
            <person name="Powell A.J."/>
            <person name="Barry K."/>
            <person name="Miller A.N."/>
            <person name="Grigoriev I.V."/>
            <person name="Debuchy R."/>
            <person name="Gladieux P."/>
            <person name="Thoren M.H."/>
            <person name="Johannesson H."/>
        </authorList>
    </citation>
    <scope>NUCLEOTIDE SEQUENCE</scope>
    <source>
        <strain evidence="4">SMH4131-1</strain>
    </source>
</reference>